<dbReference type="EMBL" id="VITW01000015">
    <property type="protein sequence ID" value="TWB67551.1"/>
    <property type="molecule type" value="Genomic_DNA"/>
</dbReference>
<reference evidence="1 2" key="1">
    <citation type="submission" date="2019-06" db="EMBL/GenBank/DDBJ databases">
        <title>Genomic Encyclopedia of Type Strains, Phase IV (KMG-V): Genome sequencing to study the core and pangenomes of soil and plant-associated prokaryotes.</title>
        <authorList>
            <person name="Whitman W."/>
        </authorList>
    </citation>
    <scope>NUCLEOTIDE SEQUENCE [LARGE SCALE GENOMIC DNA]</scope>
    <source>
        <strain evidence="1 2">BR 10556</strain>
    </source>
</reference>
<sequence length="43" mass="4647">MSGERARPELPIETLALSALLGEIEACLDLIQTSEEPDAKQAH</sequence>
<dbReference type="Proteomes" id="UP000315914">
    <property type="component" value="Unassembled WGS sequence"/>
</dbReference>
<protein>
    <submittedName>
        <fullName evidence="1">Uncharacterized protein</fullName>
    </submittedName>
</protein>
<accession>A0A560HNK9</accession>
<dbReference type="AlphaFoldDB" id="A0A560HNK9"/>
<comment type="caution">
    <text evidence="1">The sequence shown here is derived from an EMBL/GenBank/DDBJ whole genome shotgun (WGS) entry which is preliminary data.</text>
</comment>
<name>A0A560HNK9_9BRAD</name>
<keyword evidence="2" id="KW-1185">Reference proteome</keyword>
<dbReference type="RefSeq" id="WP_283807738.1">
    <property type="nucleotide sequence ID" value="NZ_LWIG01000032.1"/>
</dbReference>
<gene>
    <name evidence="1" type="ORF">FBZ95_11556</name>
</gene>
<evidence type="ECO:0000313" key="1">
    <source>
        <dbReference type="EMBL" id="TWB67551.1"/>
    </source>
</evidence>
<evidence type="ECO:0000313" key="2">
    <source>
        <dbReference type="Proteomes" id="UP000315914"/>
    </source>
</evidence>
<proteinExistence type="predicted"/>
<organism evidence="1 2">
    <name type="scientific">Bradyrhizobium sacchari</name>
    <dbReference type="NCBI Taxonomy" id="1399419"/>
    <lineage>
        <taxon>Bacteria</taxon>
        <taxon>Pseudomonadati</taxon>
        <taxon>Pseudomonadota</taxon>
        <taxon>Alphaproteobacteria</taxon>
        <taxon>Hyphomicrobiales</taxon>
        <taxon>Nitrobacteraceae</taxon>
        <taxon>Bradyrhizobium</taxon>
    </lineage>
</organism>